<evidence type="ECO:0000313" key="1">
    <source>
        <dbReference type="EMBL" id="RGM91698.1"/>
    </source>
</evidence>
<sequence>MDNSVLDLVKGTPNILGQIYTDLAQPSVKAVGQALGTVFEFSTSFLLPVKLLNEKFKLNFKKRITEYEKKLEEVPEEKRCEVHPQIGTPIIEKLSYTTNDEIADLFTTLLANASNIDMVNTAHPSFVAMIERLSPDEARIIKYLKGRNDIQYCDFMGYSLDGKGYIDIRYHQTLLPQYVHLDFPQNVNAYLANLVSLGVLFDMAGTYRIDETVYNEIKRVYGFELLKEQLVPKSYKKIEAEKSYYQITDFGKLFIQACIK</sequence>
<evidence type="ECO:0000313" key="2">
    <source>
        <dbReference type="EMBL" id="RHL16013.1"/>
    </source>
</evidence>
<dbReference type="InterPro" id="IPR025506">
    <property type="entry name" value="Abi_alpha"/>
</dbReference>
<gene>
    <name evidence="2" type="ORF">DW035_06645</name>
    <name evidence="1" type="ORF">DXB87_06425</name>
</gene>
<dbReference type="Pfam" id="PF14337">
    <property type="entry name" value="Abi_alpha"/>
    <property type="match status" value="1"/>
</dbReference>
<dbReference type="Proteomes" id="UP000284916">
    <property type="component" value="Unassembled WGS sequence"/>
</dbReference>
<proteinExistence type="predicted"/>
<dbReference type="Gene3D" id="3.30.110.190">
    <property type="match status" value="1"/>
</dbReference>
<name>A0A3E4Z9F5_9BACT</name>
<evidence type="ECO:0000313" key="4">
    <source>
        <dbReference type="Proteomes" id="UP000284916"/>
    </source>
</evidence>
<comment type="caution">
    <text evidence="1">The sequence shown here is derived from an EMBL/GenBank/DDBJ whole genome shotgun (WGS) entry which is preliminary data.</text>
</comment>
<accession>A0A3E4Z9F5</accession>
<protein>
    <submittedName>
        <fullName evidence="1">DUF4393 domain-containing protein</fullName>
    </submittedName>
</protein>
<dbReference type="EMBL" id="QROI01000008">
    <property type="protein sequence ID" value="RHL16013.1"/>
    <property type="molecule type" value="Genomic_DNA"/>
</dbReference>
<evidence type="ECO:0000313" key="3">
    <source>
        <dbReference type="Proteomes" id="UP000260814"/>
    </source>
</evidence>
<dbReference type="Proteomes" id="UP000260814">
    <property type="component" value="Unassembled WGS sequence"/>
</dbReference>
<dbReference type="RefSeq" id="WP_117701533.1">
    <property type="nucleotide sequence ID" value="NZ_DBGDRZ010000001.1"/>
</dbReference>
<reference evidence="3 4" key="1">
    <citation type="submission" date="2018-08" db="EMBL/GenBank/DDBJ databases">
        <title>A genome reference for cultivated species of the human gut microbiota.</title>
        <authorList>
            <person name="Zou Y."/>
            <person name="Xue W."/>
            <person name="Luo G."/>
        </authorList>
    </citation>
    <scope>NUCLEOTIDE SEQUENCE [LARGE SCALE GENOMIC DNA]</scope>
    <source>
        <strain evidence="2 4">AF39-11</strain>
        <strain evidence="1 3">OM06-2</strain>
    </source>
</reference>
<dbReference type="AlphaFoldDB" id="A0A3E4Z9F5"/>
<dbReference type="EMBL" id="QSTW01000006">
    <property type="protein sequence ID" value="RGM91698.1"/>
    <property type="molecule type" value="Genomic_DNA"/>
</dbReference>
<organism evidence="1 3">
    <name type="scientific">Phocaeicola plebeius</name>
    <dbReference type="NCBI Taxonomy" id="310297"/>
    <lineage>
        <taxon>Bacteria</taxon>
        <taxon>Pseudomonadati</taxon>
        <taxon>Bacteroidota</taxon>
        <taxon>Bacteroidia</taxon>
        <taxon>Bacteroidales</taxon>
        <taxon>Bacteroidaceae</taxon>
        <taxon>Phocaeicola</taxon>
    </lineage>
</organism>